<dbReference type="InterPro" id="IPR012429">
    <property type="entry name" value="HGSNAT_cat"/>
</dbReference>
<sequence length="428" mass="47963">MADHHQLVPLIKPADADEDEANSLLRRIRRTNARLASLDVFRGLSVLLMIFVDYAGPLFPLVAHSPWNGVSLADFVMPYFLFIVGVSLALAYKRVTNRLQATCKALQRTAGLFLFGVLLQGGYFHGTTSLTFGVDIESIRCLGILQRISVGYMVAALCEIWLTSRKEGESTFFKGYYLHGCFAFALAAIYLGLLYGLYVPDWQFRAPDSTSSSLLDNDHIFYKVKCGVRGDLGPACNSARMIDRRILGLNHLYRKPAYKNLEVCTGSDNFQVLKDAPPWCHAPFDPEGILSSFPAAITSIIGLHYGHVLVRLESHQGCLFHWLLFSVPLFCAGLILNYLGMPLNKSLYSMSYMLLTSASAGITLSVLYIVVDIYGYRRLTYVLEWMGIHSLSLFILVSSNLAVIFIQGFYWVSPENNIVHWIISLVRR</sequence>
<dbReference type="Proteomes" id="UP001420932">
    <property type="component" value="Unassembled WGS sequence"/>
</dbReference>
<feature type="transmembrane region" description="Helical" evidence="1">
    <location>
        <begin position="176"/>
        <end position="198"/>
    </location>
</feature>
<dbReference type="Pfam" id="PF07786">
    <property type="entry name" value="HGSNAT_cat"/>
    <property type="match status" value="1"/>
</dbReference>
<feature type="transmembrane region" description="Helical" evidence="1">
    <location>
        <begin position="75"/>
        <end position="93"/>
    </location>
</feature>
<dbReference type="PANTHER" id="PTHR31061">
    <property type="entry name" value="LD22376P"/>
    <property type="match status" value="1"/>
</dbReference>
<keyword evidence="1" id="KW-1133">Transmembrane helix</keyword>
<name>A0AAP0Q2B1_9MAGN</name>
<dbReference type="AlphaFoldDB" id="A0AAP0Q2B1"/>
<comment type="caution">
    <text evidence="3">The sequence shown here is derived from an EMBL/GenBank/DDBJ whole genome shotgun (WGS) entry which is preliminary data.</text>
</comment>
<protein>
    <recommendedName>
        <fullName evidence="2">Heparan-alpha-glucosaminide N-acetyltransferase catalytic domain-containing protein</fullName>
    </recommendedName>
</protein>
<keyword evidence="1" id="KW-0472">Membrane</keyword>
<proteinExistence type="predicted"/>
<evidence type="ECO:0000256" key="1">
    <source>
        <dbReference type="SAM" id="Phobius"/>
    </source>
</evidence>
<feature type="transmembrane region" description="Helical" evidence="1">
    <location>
        <begin position="144"/>
        <end position="164"/>
    </location>
</feature>
<evidence type="ECO:0000259" key="2">
    <source>
        <dbReference type="Pfam" id="PF07786"/>
    </source>
</evidence>
<feature type="transmembrane region" description="Helical" evidence="1">
    <location>
        <begin position="105"/>
        <end position="124"/>
    </location>
</feature>
<feature type="transmembrane region" description="Helical" evidence="1">
    <location>
        <begin position="35"/>
        <end position="55"/>
    </location>
</feature>
<feature type="domain" description="Heparan-alpha-glucosaminide N-acetyltransferase catalytic" evidence="2">
    <location>
        <begin position="34"/>
        <end position="157"/>
    </location>
</feature>
<accession>A0AAP0Q2B1</accession>
<dbReference type="EMBL" id="JBBNAF010000002">
    <property type="protein sequence ID" value="KAK9164560.1"/>
    <property type="molecule type" value="Genomic_DNA"/>
</dbReference>
<feature type="transmembrane region" description="Helical" evidence="1">
    <location>
        <begin position="319"/>
        <end position="340"/>
    </location>
</feature>
<feature type="transmembrane region" description="Helical" evidence="1">
    <location>
        <begin position="391"/>
        <end position="412"/>
    </location>
</feature>
<keyword evidence="4" id="KW-1185">Reference proteome</keyword>
<feature type="transmembrane region" description="Helical" evidence="1">
    <location>
        <begin position="352"/>
        <end position="371"/>
    </location>
</feature>
<reference evidence="3 4" key="1">
    <citation type="submission" date="2024-01" db="EMBL/GenBank/DDBJ databases">
        <title>Genome assemblies of Stephania.</title>
        <authorList>
            <person name="Yang L."/>
        </authorList>
    </citation>
    <scope>NUCLEOTIDE SEQUENCE [LARGE SCALE GENOMIC DNA]</scope>
    <source>
        <strain evidence="3">YNDBR</strain>
        <tissue evidence="3">Leaf</tissue>
    </source>
</reference>
<dbReference type="PANTHER" id="PTHR31061:SF28">
    <property type="entry name" value="HEPARAN-ALPHA-GLUCOSAMINIDE N-ACETYLTRANSFERASE-LIKE"/>
    <property type="match status" value="1"/>
</dbReference>
<gene>
    <name evidence="3" type="ORF">Syun_005462</name>
</gene>
<evidence type="ECO:0000313" key="4">
    <source>
        <dbReference type="Proteomes" id="UP001420932"/>
    </source>
</evidence>
<evidence type="ECO:0000313" key="3">
    <source>
        <dbReference type="EMBL" id="KAK9164560.1"/>
    </source>
</evidence>
<keyword evidence="1" id="KW-0812">Transmembrane</keyword>
<organism evidence="3 4">
    <name type="scientific">Stephania yunnanensis</name>
    <dbReference type="NCBI Taxonomy" id="152371"/>
    <lineage>
        <taxon>Eukaryota</taxon>
        <taxon>Viridiplantae</taxon>
        <taxon>Streptophyta</taxon>
        <taxon>Embryophyta</taxon>
        <taxon>Tracheophyta</taxon>
        <taxon>Spermatophyta</taxon>
        <taxon>Magnoliopsida</taxon>
        <taxon>Ranunculales</taxon>
        <taxon>Menispermaceae</taxon>
        <taxon>Menispermoideae</taxon>
        <taxon>Cissampelideae</taxon>
        <taxon>Stephania</taxon>
    </lineage>
</organism>